<evidence type="ECO:0000256" key="2">
    <source>
        <dbReference type="ARBA" id="ARBA00023002"/>
    </source>
</evidence>
<accession>A0A1I4BC67</accession>
<dbReference type="Gene3D" id="3.30.1370.60">
    <property type="entry name" value="Hypothetical oxidoreductase yiak, domain 2"/>
    <property type="match status" value="1"/>
</dbReference>
<evidence type="ECO:0000256" key="1">
    <source>
        <dbReference type="ARBA" id="ARBA00006056"/>
    </source>
</evidence>
<dbReference type="InterPro" id="IPR003767">
    <property type="entry name" value="Malate/L-lactate_DH-like"/>
</dbReference>
<sequence>MSDTVNLSLEEARKLTIEALSANKTDPAIAKIVANALVNAEADGQAGHGLSRIPSYTAQTRTGKVDGFAKPEAELITPVVQRIDAKYGFAYPAIEVALPFLKDASSQNGLALSAIRHSHHFGQAGAHCERLARDGMVAFIFGNGPKAIAAYGGKNPMFGTNPIAFAAPNGDGEPLVIDLALSRVARGKIMAAQRTGKSIPEGWSLDKDGQPTTDPEAALAGTMIPIGEAKGAALAMMIEIMAAGLCGAAFGFEASSLFSGEGDAPDLGQVILAINADLVSGGLFAERMETLVAAIEAEEGARLPGTSRLAAREKAEQYGVNLPKPIYEEAVRLAGPST</sequence>
<dbReference type="RefSeq" id="WP_093520671.1">
    <property type="nucleotide sequence ID" value="NZ_FOSK01000007.1"/>
</dbReference>
<dbReference type="EMBL" id="FOSK01000007">
    <property type="protein sequence ID" value="SFK66354.1"/>
    <property type="molecule type" value="Genomic_DNA"/>
</dbReference>
<dbReference type="Gene3D" id="1.10.1530.10">
    <property type="match status" value="1"/>
</dbReference>
<organism evidence="3 4">
    <name type="scientific">Pseudovibrio ascidiaceicola</name>
    <dbReference type="NCBI Taxonomy" id="285279"/>
    <lineage>
        <taxon>Bacteria</taxon>
        <taxon>Pseudomonadati</taxon>
        <taxon>Pseudomonadota</taxon>
        <taxon>Alphaproteobacteria</taxon>
        <taxon>Hyphomicrobiales</taxon>
        <taxon>Stappiaceae</taxon>
        <taxon>Pseudovibrio</taxon>
    </lineage>
</organism>
<comment type="similarity">
    <text evidence="1">Belongs to the LDH2/MDH2 oxidoreductase family.</text>
</comment>
<gene>
    <name evidence="3" type="ORF">SAMN04488518_107276</name>
</gene>
<evidence type="ECO:0000313" key="3">
    <source>
        <dbReference type="EMBL" id="SFK66354.1"/>
    </source>
</evidence>
<dbReference type="PANTHER" id="PTHR11091">
    <property type="entry name" value="OXIDOREDUCTASE-RELATED"/>
    <property type="match status" value="1"/>
</dbReference>
<dbReference type="InterPro" id="IPR036111">
    <property type="entry name" value="Mal/L-sulfo/L-lacto_DH-like_sf"/>
</dbReference>
<dbReference type="InterPro" id="IPR043144">
    <property type="entry name" value="Mal/L-sulf/L-lact_DH-like_ah"/>
</dbReference>
<dbReference type="SUPFAM" id="SSF89733">
    <property type="entry name" value="L-sulfolactate dehydrogenase-like"/>
    <property type="match status" value="1"/>
</dbReference>
<dbReference type="Proteomes" id="UP000199598">
    <property type="component" value="Unassembled WGS sequence"/>
</dbReference>
<dbReference type="PANTHER" id="PTHR11091:SF0">
    <property type="entry name" value="MALATE DEHYDROGENASE"/>
    <property type="match status" value="1"/>
</dbReference>
<dbReference type="Pfam" id="PF02615">
    <property type="entry name" value="Ldh_2"/>
    <property type="match status" value="1"/>
</dbReference>
<reference evidence="3 4" key="1">
    <citation type="submission" date="2016-10" db="EMBL/GenBank/DDBJ databases">
        <authorList>
            <person name="Varghese N."/>
            <person name="Submissions S."/>
        </authorList>
    </citation>
    <scope>NUCLEOTIDE SEQUENCE [LARGE SCALE GENOMIC DNA]</scope>
    <source>
        <strain evidence="3 4">DSM 16392</strain>
    </source>
</reference>
<name>A0A1I4BC67_9HYPH</name>
<protein>
    <submittedName>
        <fullName evidence="3">(2R)-3-sulfolactate dehydrogenase (NADP+)</fullName>
    </submittedName>
</protein>
<comment type="caution">
    <text evidence="3">The sequence shown here is derived from an EMBL/GenBank/DDBJ whole genome shotgun (WGS) entry which is preliminary data.</text>
</comment>
<proteinExistence type="inferred from homology"/>
<keyword evidence="4" id="KW-1185">Reference proteome</keyword>
<evidence type="ECO:0000313" key="4">
    <source>
        <dbReference type="Proteomes" id="UP000199598"/>
    </source>
</evidence>
<dbReference type="InterPro" id="IPR043143">
    <property type="entry name" value="Mal/L-sulf/L-lact_DH-like_NADP"/>
</dbReference>
<keyword evidence="2" id="KW-0560">Oxidoreductase</keyword>